<reference evidence="2" key="1">
    <citation type="submission" date="2023-08" db="EMBL/GenBank/DDBJ databases">
        <authorList>
            <person name="Alioto T."/>
            <person name="Alioto T."/>
            <person name="Gomez Garrido J."/>
        </authorList>
    </citation>
    <scope>NUCLEOTIDE SEQUENCE</scope>
</reference>
<sequence length="202" mass="23054">MVKVSRSGRPKPPASGAGIGPRTVVILQQITYTCAQKKWTKEEYDTLIECHERAKLERSRGVGRRTLKFWMEKDMCPMSENKLMNQVRVIRLRSYLTGVEISRISESLRYPADGLQKMIGVENREVGIESREKSRQEKEGNGDGAVKDEEQERNTVNPDTVVGGHAGVMNQLDNELLEIQKRLDDLMNAPEEKNPHEYEKGR</sequence>
<feature type="compositionally biased region" description="Basic and acidic residues" evidence="1">
    <location>
        <begin position="126"/>
        <end position="153"/>
    </location>
</feature>
<evidence type="ECO:0000313" key="3">
    <source>
        <dbReference type="Proteomes" id="UP001162480"/>
    </source>
</evidence>
<dbReference type="EMBL" id="OX597814">
    <property type="protein sequence ID" value="CAI9715308.1"/>
    <property type="molecule type" value="Genomic_DNA"/>
</dbReference>
<dbReference type="Proteomes" id="UP001162480">
    <property type="component" value="Chromosome 1"/>
</dbReference>
<organism evidence="2 3">
    <name type="scientific">Octopus vulgaris</name>
    <name type="common">Common octopus</name>
    <dbReference type="NCBI Taxonomy" id="6645"/>
    <lineage>
        <taxon>Eukaryota</taxon>
        <taxon>Metazoa</taxon>
        <taxon>Spiralia</taxon>
        <taxon>Lophotrochozoa</taxon>
        <taxon>Mollusca</taxon>
        <taxon>Cephalopoda</taxon>
        <taxon>Coleoidea</taxon>
        <taxon>Octopodiformes</taxon>
        <taxon>Octopoda</taxon>
        <taxon>Incirrata</taxon>
        <taxon>Octopodidae</taxon>
        <taxon>Octopus</taxon>
    </lineage>
</organism>
<proteinExistence type="predicted"/>
<feature type="region of interest" description="Disordered" evidence="1">
    <location>
        <begin position="126"/>
        <end position="168"/>
    </location>
</feature>
<keyword evidence="3" id="KW-1185">Reference proteome</keyword>
<accession>A0AA36AFR4</accession>
<name>A0AA36AFR4_OCTVU</name>
<dbReference type="AlphaFoldDB" id="A0AA36AFR4"/>
<protein>
    <submittedName>
        <fullName evidence="2">Uncharacterized protein</fullName>
    </submittedName>
</protein>
<evidence type="ECO:0000313" key="2">
    <source>
        <dbReference type="EMBL" id="CAI9715308.1"/>
    </source>
</evidence>
<evidence type="ECO:0000256" key="1">
    <source>
        <dbReference type="SAM" id="MobiDB-lite"/>
    </source>
</evidence>
<feature type="region of interest" description="Disordered" evidence="1">
    <location>
        <begin position="183"/>
        <end position="202"/>
    </location>
</feature>
<gene>
    <name evidence="2" type="ORF">OCTVUL_1B006934</name>
</gene>